<dbReference type="Pfam" id="PF14541">
    <property type="entry name" value="TAXi_C"/>
    <property type="match status" value="1"/>
</dbReference>
<reference evidence="7" key="1">
    <citation type="journal article" date="2021" name="Front. Plant Sci.">
        <title>Chromosome-Scale Genome Assembly for Chinese Sour Jujube and Insights Into Its Genome Evolution and Domestication Signature.</title>
        <authorList>
            <person name="Shen L.-Y."/>
            <person name="Luo H."/>
            <person name="Wang X.-L."/>
            <person name="Wang X.-M."/>
            <person name="Qiu X.-J."/>
            <person name="Liu H."/>
            <person name="Zhou S.-S."/>
            <person name="Jia K.-H."/>
            <person name="Nie S."/>
            <person name="Bao Y.-T."/>
            <person name="Zhang R.-G."/>
            <person name="Yun Q.-Z."/>
            <person name="Chai Y.-H."/>
            <person name="Lu J.-Y."/>
            <person name="Li Y."/>
            <person name="Zhao S.-W."/>
            <person name="Mao J.-F."/>
            <person name="Jia S.-G."/>
            <person name="Mao Y.-M."/>
        </authorList>
    </citation>
    <scope>NUCLEOTIDE SEQUENCE</scope>
    <source>
        <strain evidence="7">AT0</strain>
        <tissue evidence="7">Leaf</tissue>
    </source>
</reference>
<dbReference type="EMBL" id="JAEACU010000005">
    <property type="protein sequence ID" value="KAH7528914.1"/>
    <property type="molecule type" value="Genomic_DNA"/>
</dbReference>
<dbReference type="GO" id="GO:0006508">
    <property type="term" value="P:proteolysis"/>
    <property type="evidence" value="ECO:0007669"/>
    <property type="project" value="UniProtKB-KW"/>
</dbReference>
<feature type="domain" description="Peptidase A1" evidence="6">
    <location>
        <begin position="17"/>
        <end position="359"/>
    </location>
</feature>
<dbReference type="PANTHER" id="PTHR47967:SF70">
    <property type="entry name" value="ASPARTIC PROTEINASE CDR1-LIKE"/>
    <property type="match status" value="1"/>
</dbReference>
<organism evidence="7 8">
    <name type="scientific">Ziziphus jujuba var. spinosa</name>
    <dbReference type="NCBI Taxonomy" id="714518"/>
    <lineage>
        <taxon>Eukaryota</taxon>
        <taxon>Viridiplantae</taxon>
        <taxon>Streptophyta</taxon>
        <taxon>Embryophyta</taxon>
        <taxon>Tracheophyta</taxon>
        <taxon>Spermatophyta</taxon>
        <taxon>Magnoliopsida</taxon>
        <taxon>eudicotyledons</taxon>
        <taxon>Gunneridae</taxon>
        <taxon>Pentapetalae</taxon>
        <taxon>rosids</taxon>
        <taxon>fabids</taxon>
        <taxon>Rosales</taxon>
        <taxon>Rhamnaceae</taxon>
        <taxon>Paliureae</taxon>
        <taxon>Ziziphus</taxon>
    </lineage>
</organism>
<evidence type="ECO:0000256" key="1">
    <source>
        <dbReference type="ARBA" id="ARBA00007447"/>
    </source>
</evidence>
<keyword evidence="5" id="KW-0325">Glycoprotein</keyword>
<dbReference type="InterPro" id="IPR051708">
    <property type="entry name" value="Plant_Aspart_Prot_A1"/>
</dbReference>
<dbReference type="InterPro" id="IPR033121">
    <property type="entry name" value="PEPTIDASE_A1"/>
</dbReference>
<dbReference type="GO" id="GO:0005576">
    <property type="term" value="C:extracellular region"/>
    <property type="evidence" value="ECO:0007669"/>
    <property type="project" value="TreeGrafter"/>
</dbReference>
<dbReference type="PROSITE" id="PS51767">
    <property type="entry name" value="PEPTIDASE_A1"/>
    <property type="match status" value="1"/>
</dbReference>
<dbReference type="InterPro" id="IPR032799">
    <property type="entry name" value="TAXi_C"/>
</dbReference>
<evidence type="ECO:0000256" key="3">
    <source>
        <dbReference type="ARBA" id="ARBA00022750"/>
    </source>
</evidence>
<dbReference type="InterPro" id="IPR034161">
    <property type="entry name" value="Pepsin-like_plant"/>
</dbReference>
<evidence type="ECO:0000313" key="7">
    <source>
        <dbReference type="EMBL" id="KAH7528914.1"/>
    </source>
</evidence>
<proteinExistence type="inferred from homology"/>
<dbReference type="InterPro" id="IPR032861">
    <property type="entry name" value="TAXi_N"/>
</dbReference>
<dbReference type="OrthoDB" id="1152975at2759"/>
<comment type="caution">
    <text evidence="7">The sequence shown here is derived from an EMBL/GenBank/DDBJ whole genome shotgun (WGS) entry which is preliminary data.</text>
</comment>
<gene>
    <name evidence="7" type="ORF">FEM48_Zijuj05G0128300</name>
</gene>
<keyword evidence="3" id="KW-0064">Aspartyl protease</keyword>
<dbReference type="CDD" id="cd05476">
    <property type="entry name" value="pepsin_A_like_plant"/>
    <property type="match status" value="1"/>
</dbReference>
<dbReference type="Pfam" id="PF14543">
    <property type="entry name" value="TAXi_N"/>
    <property type="match status" value="1"/>
</dbReference>
<accession>A0A978VEX5</accession>
<keyword evidence="2" id="KW-0645">Protease</keyword>
<dbReference type="InterPro" id="IPR021109">
    <property type="entry name" value="Peptidase_aspartic_dom_sf"/>
</dbReference>
<evidence type="ECO:0000259" key="6">
    <source>
        <dbReference type="PROSITE" id="PS51767"/>
    </source>
</evidence>
<dbReference type="SUPFAM" id="SSF50630">
    <property type="entry name" value="Acid proteases"/>
    <property type="match status" value="1"/>
</dbReference>
<dbReference type="Gene3D" id="2.40.70.10">
    <property type="entry name" value="Acid Proteases"/>
    <property type="match status" value="2"/>
</dbReference>
<comment type="similarity">
    <text evidence="1">Belongs to the peptidase A1 family.</text>
</comment>
<evidence type="ECO:0000256" key="4">
    <source>
        <dbReference type="ARBA" id="ARBA00022801"/>
    </source>
</evidence>
<evidence type="ECO:0000313" key="8">
    <source>
        <dbReference type="Proteomes" id="UP000813462"/>
    </source>
</evidence>
<keyword evidence="4" id="KW-0378">Hydrolase</keyword>
<dbReference type="PANTHER" id="PTHR47967">
    <property type="entry name" value="OS07G0603500 PROTEIN-RELATED"/>
    <property type="match status" value="1"/>
</dbReference>
<sequence>MNPENINLPVHKYNFFFGVQVFLGTPKRSKTLLMDTGSSLVWTQCKPCIRCFNQTDPIFEPTASSTYRKLPCGHPLCRQRFQCINGECVHNKTYSSGALIKGLVSLETFTFPSNNRTLIPIRNIAFGCANDNENFMPQSRSFSGMLGLSPGPDSLITQLGDLTRNRFSYCLAYAFRPMSQNSVLRFGEDIPNVPNLKRTPLLQTYRSFHYQLNLVDISVAGNRLNFPPGAFSLRQNGSGGCYIDSGSTLSFITREPYGVVMRAFERYFLPFGLQRVHNSSEGLELCYRQKVGFHQYAGLTFHFQDADLVVQPKCMYVHNNRLRYFCVALAPAMATVVGAWQQQDTRFIYDLNMQQLQFAPEDCSRDVRGFKS</sequence>
<dbReference type="GO" id="GO:0004190">
    <property type="term" value="F:aspartic-type endopeptidase activity"/>
    <property type="evidence" value="ECO:0007669"/>
    <property type="project" value="UniProtKB-KW"/>
</dbReference>
<dbReference type="AlphaFoldDB" id="A0A978VEX5"/>
<dbReference type="Proteomes" id="UP000813462">
    <property type="component" value="Unassembled WGS sequence"/>
</dbReference>
<protein>
    <recommendedName>
        <fullName evidence="6">Peptidase A1 domain-containing protein</fullName>
    </recommendedName>
</protein>
<evidence type="ECO:0000256" key="5">
    <source>
        <dbReference type="ARBA" id="ARBA00023180"/>
    </source>
</evidence>
<name>A0A978VEX5_ZIZJJ</name>
<evidence type="ECO:0000256" key="2">
    <source>
        <dbReference type="ARBA" id="ARBA00022670"/>
    </source>
</evidence>